<evidence type="ECO:0000256" key="1">
    <source>
        <dbReference type="SAM" id="MobiDB-lite"/>
    </source>
</evidence>
<sequence>MVTSPPEQPGQPAPHEQHAEPEQGAAVVSVSLDDAHRFSKPAAPRIRLLEGLGVEGDVHAGVTVQHRYHVKKDPTAPNLTQVHLIPAELFDELARGGYTVRPGELGENVTTTGIDLTALPRGTRLHLGASAVVELTGLRNPCSLINGYQGGLMKQLIDTDAAGRITRKAGVMSVVASGGAVEPGDTIRIELPEGDQVPLGVV</sequence>
<dbReference type="InterPro" id="IPR005302">
    <property type="entry name" value="MoCF_Sase_C"/>
</dbReference>
<evidence type="ECO:0000259" key="2">
    <source>
        <dbReference type="PROSITE" id="PS51340"/>
    </source>
</evidence>
<name>A0AA41UE23_9MICO</name>
<feature type="region of interest" description="Disordered" evidence="1">
    <location>
        <begin position="1"/>
        <end position="24"/>
    </location>
</feature>
<dbReference type="PANTHER" id="PTHR36930">
    <property type="entry name" value="METAL-SULFUR CLUSTER BIOSYNTHESIS PROTEINS YUAD-RELATED"/>
    <property type="match status" value="1"/>
</dbReference>
<dbReference type="GO" id="GO:0003824">
    <property type="term" value="F:catalytic activity"/>
    <property type="evidence" value="ECO:0007669"/>
    <property type="project" value="InterPro"/>
</dbReference>
<dbReference type="GO" id="GO:0030151">
    <property type="term" value="F:molybdenum ion binding"/>
    <property type="evidence" value="ECO:0007669"/>
    <property type="project" value="InterPro"/>
</dbReference>
<dbReference type="SUPFAM" id="SSF50800">
    <property type="entry name" value="PK beta-barrel domain-like"/>
    <property type="match status" value="1"/>
</dbReference>
<proteinExistence type="predicted"/>
<dbReference type="InterPro" id="IPR011037">
    <property type="entry name" value="Pyrv_Knase-like_insert_dom_sf"/>
</dbReference>
<evidence type="ECO:0000313" key="4">
    <source>
        <dbReference type="Proteomes" id="UP001165341"/>
    </source>
</evidence>
<dbReference type="Proteomes" id="UP001165341">
    <property type="component" value="Unassembled WGS sequence"/>
</dbReference>
<dbReference type="EMBL" id="JALGAR010000001">
    <property type="protein sequence ID" value="MCI4656978.1"/>
    <property type="molecule type" value="Genomic_DNA"/>
</dbReference>
<dbReference type="InterPro" id="IPR052716">
    <property type="entry name" value="MOSC_domain"/>
</dbReference>
<dbReference type="Gene3D" id="2.40.33.20">
    <property type="entry name" value="PK beta-barrel domain-like"/>
    <property type="match status" value="1"/>
</dbReference>
<dbReference type="AlphaFoldDB" id="A0AA41UE23"/>
<gene>
    <name evidence="3" type="ORF">MQH31_04020</name>
</gene>
<dbReference type="PROSITE" id="PS51340">
    <property type="entry name" value="MOSC"/>
    <property type="match status" value="1"/>
</dbReference>
<accession>A0AA41UE23</accession>
<dbReference type="Pfam" id="PF03473">
    <property type="entry name" value="MOSC"/>
    <property type="match status" value="1"/>
</dbReference>
<feature type="domain" description="MOSC" evidence="2">
    <location>
        <begin position="41"/>
        <end position="190"/>
    </location>
</feature>
<dbReference type="RefSeq" id="WP_243011007.1">
    <property type="nucleotide sequence ID" value="NZ_JALGAR010000001.1"/>
</dbReference>
<reference evidence="3" key="1">
    <citation type="submission" date="2022-03" db="EMBL/GenBank/DDBJ databases">
        <title>Cryobacterium sp. nov. strain ZS14-85, isolated from Antarctic soil.</title>
        <authorList>
            <person name="Li J."/>
            <person name="Niu G."/>
        </authorList>
    </citation>
    <scope>NUCLEOTIDE SEQUENCE</scope>
    <source>
        <strain evidence="3">ZS14-85</strain>
    </source>
</reference>
<evidence type="ECO:0000313" key="3">
    <source>
        <dbReference type="EMBL" id="MCI4656978.1"/>
    </source>
</evidence>
<dbReference type="GO" id="GO:0030170">
    <property type="term" value="F:pyridoxal phosphate binding"/>
    <property type="evidence" value="ECO:0007669"/>
    <property type="project" value="InterPro"/>
</dbReference>
<feature type="compositionally biased region" description="Pro residues" evidence="1">
    <location>
        <begin position="1"/>
        <end position="12"/>
    </location>
</feature>
<dbReference type="PANTHER" id="PTHR36930:SF1">
    <property type="entry name" value="MOSC DOMAIN-CONTAINING PROTEIN"/>
    <property type="match status" value="1"/>
</dbReference>
<keyword evidence="4" id="KW-1185">Reference proteome</keyword>
<organism evidence="3 4">
    <name type="scientific">Cryobacterium zhongshanensis</name>
    <dbReference type="NCBI Taxonomy" id="2928153"/>
    <lineage>
        <taxon>Bacteria</taxon>
        <taxon>Bacillati</taxon>
        <taxon>Actinomycetota</taxon>
        <taxon>Actinomycetes</taxon>
        <taxon>Micrococcales</taxon>
        <taxon>Microbacteriaceae</taxon>
        <taxon>Cryobacterium</taxon>
    </lineage>
</organism>
<comment type="caution">
    <text evidence="3">The sequence shown here is derived from an EMBL/GenBank/DDBJ whole genome shotgun (WGS) entry which is preliminary data.</text>
</comment>
<protein>
    <submittedName>
        <fullName evidence="3">MOSC domain-containing protein</fullName>
    </submittedName>
</protein>